<name>A0AAD3S7L1_NEPGR</name>
<evidence type="ECO:0000313" key="4">
    <source>
        <dbReference type="Proteomes" id="UP001279734"/>
    </source>
</evidence>
<feature type="compositionally biased region" description="Low complexity" evidence="1">
    <location>
        <begin position="1"/>
        <end position="17"/>
    </location>
</feature>
<evidence type="ECO:0000256" key="2">
    <source>
        <dbReference type="SAM" id="Phobius"/>
    </source>
</evidence>
<dbReference type="EMBL" id="BSYO01000006">
    <property type="protein sequence ID" value="GMH05992.1"/>
    <property type="molecule type" value="Genomic_DNA"/>
</dbReference>
<evidence type="ECO:0000256" key="1">
    <source>
        <dbReference type="SAM" id="MobiDB-lite"/>
    </source>
</evidence>
<organism evidence="3 4">
    <name type="scientific">Nepenthes gracilis</name>
    <name type="common">Slender pitcher plant</name>
    <dbReference type="NCBI Taxonomy" id="150966"/>
    <lineage>
        <taxon>Eukaryota</taxon>
        <taxon>Viridiplantae</taxon>
        <taxon>Streptophyta</taxon>
        <taxon>Embryophyta</taxon>
        <taxon>Tracheophyta</taxon>
        <taxon>Spermatophyta</taxon>
        <taxon>Magnoliopsida</taxon>
        <taxon>eudicotyledons</taxon>
        <taxon>Gunneridae</taxon>
        <taxon>Pentapetalae</taxon>
        <taxon>Caryophyllales</taxon>
        <taxon>Nepenthaceae</taxon>
        <taxon>Nepenthes</taxon>
    </lineage>
</organism>
<keyword evidence="4" id="KW-1185">Reference proteome</keyword>
<feature type="region of interest" description="Disordered" evidence="1">
    <location>
        <begin position="1"/>
        <end position="27"/>
    </location>
</feature>
<dbReference type="AlphaFoldDB" id="A0AAD3S7L1"/>
<comment type="caution">
    <text evidence="3">The sequence shown here is derived from an EMBL/GenBank/DDBJ whole genome shotgun (WGS) entry which is preliminary data.</text>
</comment>
<evidence type="ECO:0000313" key="3">
    <source>
        <dbReference type="EMBL" id="GMH05992.1"/>
    </source>
</evidence>
<protein>
    <submittedName>
        <fullName evidence="3">Uncharacterized protein</fullName>
    </submittedName>
</protein>
<sequence>MGHESSSPSGVLAASSADSHMDGPEVSNLATKVASSQQESWKPVKPRRIRKSTSKDAKAGMIILYFVSGLVLAGDGYSPLDS</sequence>
<feature type="region of interest" description="Disordered" evidence="1">
    <location>
        <begin position="33"/>
        <end position="52"/>
    </location>
</feature>
<keyword evidence="2" id="KW-0812">Transmembrane</keyword>
<keyword evidence="2" id="KW-0472">Membrane</keyword>
<reference evidence="3" key="1">
    <citation type="submission" date="2023-05" db="EMBL/GenBank/DDBJ databases">
        <title>Nepenthes gracilis genome sequencing.</title>
        <authorList>
            <person name="Fukushima K."/>
        </authorList>
    </citation>
    <scope>NUCLEOTIDE SEQUENCE</scope>
    <source>
        <strain evidence="3">SING2019-196</strain>
    </source>
</reference>
<gene>
    <name evidence="3" type="ORF">Nepgr_007832</name>
</gene>
<feature type="transmembrane region" description="Helical" evidence="2">
    <location>
        <begin position="57"/>
        <end position="74"/>
    </location>
</feature>
<dbReference type="Proteomes" id="UP001279734">
    <property type="component" value="Unassembled WGS sequence"/>
</dbReference>
<keyword evidence="2" id="KW-1133">Transmembrane helix</keyword>
<proteinExistence type="predicted"/>
<accession>A0AAD3S7L1</accession>